<evidence type="ECO:0000256" key="2">
    <source>
        <dbReference type="SAM" id="MobiDB-lite"/>
    </source>
</evidence>
<dbReference type="Proteomes" id="UP001153678">
    <property type="component" value="Unassembled WGS sequence"/>
</dbReference>
<keyword evidence="1" id="KW-0175">Coiled coil</keyword>
<feature type="coiled-coil region" evidence="1">
    <location>
        <begin position="93"/>
        <end position="127"/>
    </location>
</feature>
<feature type="region of interest" description="Disordered" evidence="2">
    <location>
        <begin position="1"/>
        <end position="77"/>
    </location>
</feature>
<dbReference type="GO" id="GO:0030163">
    <property type="term" value="P:protein catabolic process"/>
    <property type="evidence" value="ECO:0007669"/>
    <property type="project" value="InterPro"/>
</dbReference>
<feature type="compositionally biased region" description="Polar residues" evidence="2">
    <location>
        <begin position="297"/>
        <end position="306"/>
    </location>
</feature>
<protein>
    <submittedName>
        <fullName evidence="4">11761_t:CDS:1</fullName>
    </submittedName>
</protein>
<dbReference type="Gene3D" id="3.40.50.300">
    <property type="entry name" value="P-loop containing nucleotide triphosphate hydrolases"/>
    <property type="match status" value="1"/>
</dbReference>
<feature type="compositionally biased region" description="Low complexity" evidence="2">
    <location>
        <begin position="277"/>
        <end position="296"/>
    </location>
</feature>
<sequence length="699" mass="79275">EEAMNKNQLQKELLEKIKPGTKPSDLKKTRAKPKPKEVLPSPIEIKDEGCGSDNAPLKPTKQPTSTIPPIVADSIPTPLTAPTGSILALKKQIELHREIKKADEQKKQELAEQKAEYEKTIEALKKPAKNQEQTPTKETKTFLCSDCQQTKSNQELSRQFARVQAQQEKAKPQPSDFICHTCQQTKNEIPNKMKLDFTLQVYLICSLCHPNLKEFNEADLITDDLWAKYPYSSASEILAKEFGIKKEELCDQKQSNQKNIPAFANVDLTSGNYGGFSRQQQLSTQSQEQGQGSRTSNRNSTTAKQNHSNKEYMRANKDANVSTITQDSYELAPVLGKILNAFSFTVIELAKFYPLFDKLMVKLFDESLPYLQRLKILQEKTEKEHKKLPDTSNRKPRIALRLKTLEGCLKAYEPEYLELPPRETFRSRIRGEEEGYTRVIGYQNIIEIVEKYLRSYHFAKRNNTKPPAQLMIMLLGEPGLGKTYISMAIAKALGRGFHMVGMNGKLNASLILGTNIENPGAEPGEVLKAISRREDRGVVICFDEIEKAARECKEAAGIPTDITGNKGFTDTFLDFPTPANECVFIATVNRSQDVPTFVADRFAIRVEVLPLGYEERLEVVRIVLRGELKELDNAFRRIYSKNWEEIFNLFDQEELLKKTLTWTFSIRGAKNNILLKLIPTLVSDFLEEERGLPEVGAYD</sequence>
<evidence type="ECO:0000259" key="3">
    <source>
        <dbReference type="SMART" id="SM00382"/>
    </source>
</evidence>
<comment type="caution">
    <text evidence="4">The sequence shown here is derived from an EMBL/GenBank/DDBJ whole genome shotgun (WGS) entry which is preliminary data.</text>
</comment>
<accession>A0A9W4T4S7</accession>
<keyword evidence="5" id="KW-1185">Reference proteome</keyword>
<dbReference type="InterPro" id="IPR003959">
    <property type="entry name" value="ATPase_AAA_core"/>
</dbReference>
<dbReference type="InterPro" id="IPR027417">
    <property type="entry name" value="P-loop_NTPase"/>
</dbReference>
<dbReference type="EMBL" id="CAMKVN010008889">
    <property type="protein sequence ID" value="CAI2192933.1"/>
    <property type="molecule type" value="Genomic_DNA"/>
</dbReference>
<dbReference type="SMART" id="SM00382">
    <property type="entry name" value="AAA"/>
    <property type="match status" value="1"/>
</dbReference>
<reference evidence="4" key="1">
    <citation type="submission" date="2022-08" db="EMBL/GenBank/DDBJ databases">
        <authorList>
            <person name="Kallberg Y."/>
            <person name="Tangrot J."/>
            <person name="Rosling A."/>
        </authorList>
    </citation>
    <scope>NUCLEOTIDE SEQUENCE</scope>
    <source>
        <strain evidence="4">Wild A</strain>
    </source>
</reference>
<organism evidence="4 5">
    <name type="scientific">Funneliformis geosporum</name>
    <dbReference type="NCBI Taxonomy" id="1117311"/>
    <lineage>
        <taxon>Eukaryota</taxon>
        <taxon>Fungi</taxon>
        <taxon>Fungi incertae sedis</taxon>
        <taxon>Mucoromycota</taxon>
        <taxon>Glomeromycotina</taxon>
        <taxon>Glomeromycetes</taxon>
        <taxon>Glomerales</taxon>
        <taxon>Glomeraceae</taxon>
        <taxon>Funneliformis</taxon>
    </lineage>
</organism>
<dbReference type="Pfam" id="PF00004">
    <property type="entry name" value="AAA"/>
    <property type="match status" value="1"/>
</dbReference>
<dbReference type="AlphaFoldDB" id="A0A9W4T4S7"/>
<gene>
    <name evidence="4" type="ORF">FWILDA_LOCUS15825</name>
</gene>
<feature type="compositionally biased region" description="Basic and acidic residues" evidence="2">
    <location>
        <begin position="12"/>
        <end position="28"/>
    </location>
</feature>
<dbReference type="GO" id="GO:0004176">
    <property type="term" value="F:ATP-dependent peptidase activity"/>
    <property type="evidence" value="ECO:0007669"/>
    <property type="project" value="InterPro"/>
</dbReference>
<dbReference type="GO" id="GO:0016887">
    <property type="term" value="F:ATP hydrolysis activity"/>
    <property type="evidence" value="ECO:0007669"/>
    <property type="project" value="InterPro"/>
</dbReference>
<feature type="domain" description="AAA+ ATPase" evidence="3">
    <location>
        <begin position="468"/>
        <end position="612"/>
    </location>
</feature>
<dbReference type="InterPro" id="IPR003593">
    <property type="entry name" value="AAA+_ATPase"/>
</dbReference>
<feature type="region of interest" description="Disordered" evidence="2">
    <location>
        <begin position="277"/>
        <end position="313"/>
    </location>
</feature>
<feature type="compositionally biased region" description="Polar residues" evidence="2">
    <location>
        <begin position="1"/>
        <end position="10"/>
    </location>
</feature>
<evidence type="ECO:0000256" key="1">
    <source>
        <dbReference type="SAM" id="Coils"/>
    </source>
</evidence>
<dbReference type="PANTHER" id="PTHR10046">
    <property type="entry name" value="ATP DEPENDENT LON PROTEASE FAMILY MEMBER"/>
    <property type="match status" value="1"/>
</dbReference>
<dbReference type="SUPFAM" id="SSF52540">
    <property type="entry name" value="P-loop containing nucleoside triphosphate hydrolases"/>
    <property type="match status" value="1"/>
</dbReference>
<name>A0A9W4T4S7_9GLOM</name>
<dbReference type="GO" id="GO:0004252">
    <property type="term" value="F:serine-type endopeptidase activity"/>
    <property type="evidence" value="ECO:0007669"/>
    <property type="project" value="InterPro"/>
</dbReference>
<evidence type="ECO:0000313" key="4">
    <source>
        <dbReference type="EMBL" id="CAI2192933.1"/>
    </source>
</evidence>
<dbReference type="OrthoDB" id="2416790at2759"/>
<dbReference type="InterPro" id="IPR027065">
    <property type="entry name" value="Lon_Prtase"/>
</dbReference>
<proteinExistence type="predicted"/>
<evidence type="ECO:0000313" key="5">
    <source>
        <dbReference type="Proteomes" id="UP001153678"/>
    </source>
</evidence>
<dbReference type="GO" id="GO:0005524">
    <property type="term" value="F:ATP binding"/>
    <property type="evidence" value="ECO:0007669"/>
    <property type="project" value="InterPro"/>
</dbReference>
<feature type="non-terminal residue" evidence="4">
    <location>
        <position position="699"/>
    </location>
</feature>